<proteinExistence type="predicted"/>
<dbReference type="RefSeq" id="WP_155302465.1">
    <property type="nucleotide sequence ID" value="NZ_AP021875.1"/>
</dbReference>
<dbReference type="KEGG" id="dwd:DSCW_07670"/>
<gene>
    <name evidence="1" type="ORF">DSCW_07670</name>
</gene>
<dbReference type="AlphaFoldDB" id="A0A5K7YYA4"/>
<accession>A0A5K7YYA4</accession>
<sequence>MGATGNKNPFLVLVENWPSPFVAREKLPDFSGGILNSRYVANLDSQGNGPKGRFYVGRKAAYPTVSVADWMWQRSR</sequence>
<dbReference type="EMBL" id="AP021875">
    <property type="protein sequence ID" value="BBO73350.1"/>
    <property type="molecule type" value="Genomic_DNA"/>
</dbReference>
<protein>
    <submittedName>
        <fullName evidence="1">Uncharacterized protein</fullName>
    </submittedName>
</protein>
<reference evidence="1 2" key="1">
    <citation type="submission" date="2019-11" db="EMBL/GenBank/DDBJ databases">
        <title>Comparative genomics of hydrocarbon-degrading Desulfosarcina strains.</title>
        <authorList>
            <person name="Watanabe M."/>
            <person name="Kojima H."/>
            <person name="Fukui M."/>
        </authorList>
    </citation>
    <scope>NUCLEOTIDE SEQUENCE [LARGE SCALE GENOMIC DNA]</scope>
    <source>
        <strain evidence="1 2">PP31</strain>
    </source>
</reference>
<name>A0A5K7YYA4_9BACT</name>
<organism evidence="1 2">
    <name type="scientific">Desulfosarcina widdelii</name>
    <dbReference type="NCBI Taxonomy" id="947919"/>
    <lineage>
        <taxon>Bacteria</taxon>
        <taxon>Pseudomonadati</taxon>
        <taxon>Thermodesulfobacteriota</taxon>
        <taxon>Desulfobacteria</taxon>
        <taxon>Desulfobacterales</taxon>
        <taxon>Desulfosarcinaceae</taxon>
        <taxon>Desulfosarcina</taxon>
    </lineage>
</organism>
<dbReference type="OrthoDB" id="5422881at2"/>
<evidence type="ECO:0000313" key="2">
    <source>
        <dbReference type="Proteomes" id="UP000427769"/>
    </source>
</evidence>
<dbReference type="Proteomes" id="UP000427769">
    <property type="component" value="Chromosome"/>
</dbReference>
<keyword evidence="2" id="KW-1185">Reference proteome</keyword>
<evidence type="ECO:0000313" key="1">
    <source>
        <dbReference type="EMBL" id="BBO73350.1"/>
    </source>
</evidence>